<accession>A0A913Z519</accession>
<evidence type="ECO:0000256" key="8">
    <source>
        <dbReference type="ARBA" id="ARBA00047984"/>
    </source>
</evidence>
<evidence type="ECO:0000256" key="7">
    <source>
        <dbReference type="ARBA" id="ARBA00022884"/>
    </source>
</evidence>
<feature type="region of interest" description="Disordered" evidence="10">
    <location>
        <begin position="913"/>
        <end position="933"/>
    </location>
</feature>
<feature type="region of interest" description="Disordered" evidence="10">
    <location>
        <begin position="561"/>
        <end position="582"/>
    </location>
</feature>
<dbReference type="InterPro" id="IPR001650">
    <property type="entry name" value="Helicase_C-like"/>
</dbReference>
<dbReference type="InterPro" id="IPR012961">
    <property type="entry name" value="Ski2/MTR4_C"/>
</dbReference>
<dbReference type="InterPro" id="IPR050699">
    <property type="entry name" value="RNA-DNA_Helicase"/>
</dbReference>
<evidence type="ECO:0000256" key="10">
    <source>
        <dbReference type="SAM" id="MobiDB-lite"/>
    </source>
</evidence>
<dbReference type="FunFam" id="1.10.3380.30:FF:000001">
    <property type="entry name" value="Ski2 ATP-dependent RNA helicase"/>
    <property type="match status" value="1"/>
</dbReference>
<dbReference type="Proteomes" id="UP000887568">
    <property type="component" value="Unplaced"/>
</dbReference>
<evidence type="ECO:0000256" key="4">
    <source>
        <dbReference type="ARBA" id="ARBA00022801"/>
    </source>
</evidence>
<dbReference type="RefSeq" id="XP_038045840.1">
    <property type="nucleotide sequence ID" value="XM_038189912.1"/>
</dbReference>
<feature type="compositionally biased region" description="Polar residues" evidence="10">
    <location>
        <begin position="135"/>
        <end position="146"/>
    </location>
</feature>
<evidence type="ECO:0000256" key="1">
    <source>
        <dbReference type="ARBA" id="ARBA00004496"/>
    </source>
</evidence>
<evidence type="ECO:0000256" key="3">
    <source>
        <dbReference type="ARBA" id="ARBA00022741"/>
    </source>
</evidence>
<dbReference type="GO" id="GO:0003723">
    <property type="term" value="F:RNA binding"/>
    <property type="evidence" value="ECO:0007669"/>
    <property type="project" value="UniProtKB-KW"/>
</dbReference>
<evidence type="ECO:0000256" key="5">
    <source>
        <dbReference type="ARBA" id="ARBA00022806"/>
    </source>
</evidence>
<dbReference type="GO" id="GO:0005524">
    <property type="term" value="F:ATP binding"/>
    <property type="evidence" value="ECO:0007669"/>
    <property type="project" value="UniProtKB-KW"/>
</dbReference>
<dbReference type="PANTHER" id="PTHR12131">
    <property type="entry name" value="ATP-DEPENDENT RNA AND DNA HELICASE"/>
    <property type="match status" value="1"/>
</dbReference>
<dbReference type="InterPro" id="IPR016438">
    <property type="entry name" value="SKI2-like"/>
</dbReference>
<dbReference type="PIRSF" id="PIRSF005198">
    <property type="entry name" value="Antiviral_helicase_SKI2"/>
    <property type="match status" value="1"/>
</dbReference>
<dbReference type="SMART" id="SM00490">
    <property type="entry name" value="HELICc"/>
    <property type="match status" value="1"/>
</dbReference>
<dbReference type="CDD" id="cd18795">
    <property type="entry name" value="SF2_C_Ski2"/>
    <property type="match status" value="1"/>
</dbReference>
<dbReference type="PANTHER" id="PTHR12131:SF1">
    <property type="entry name" value="ATP-DEPENDENT RNA HELICASE SUPV3L1, MITOCHONDRIAL-RELATED"/>
    <property type="match status" value="1"/>
</dbReference>
<keyword evidence="7" id="KW-0694">RNA-binding</keyword>
<dbReference type="OrthoDB" id="64767at2759"/>
<feature type="domain" description="Helicase ATP-binding" evidence="11">
    <location>
        <begin position="354"/>
        <end position="511"/>
    </location>
</feature>
<comment type="catalytic activity">
    <reaction evidence="8">
        <text>ATP + H2O = ADP + phosphate + H(+)</text>
        <dbReference type="Rhea" id="RHEA:13065"/>
        <dbReference type="ChEBI" id="CHEBI:15377"/>
        <dbReference type="ChEBI" id="CHEBI:15378"/>
        <dbReference type="ChEBI" id="CHEBI:30616"/>
        <dbReference type="ChEBI" id="CHEBI:43474"/>
        <dbReference type="ChEBI" id="CHEBI:456216"/>
        <dbReference type="EC" id="3.6.4.13"/>
    </reaction>
</comment>
<dbReference type="Pfam" id="PF13234">
    <property type="entry name" value="MTR4_beta-barrel"/>
    <property type="match status" value="1"/>
</dbReference>
<dbReference type="GeneID" id="119720272"/>
<comment type="subcellular location">
    <subcellularLocation>
        <location evidence="1">Cytoplasm</location>
    </subcellularLocation>
</comment>
<evidence type="ECO:0000256" key="9">
    <source>
        <dbReference type="SAM" id="Coils"/>
    </source>
</evidence>
<dbReference type="SUPFAM" id="SSF52540">
    <property type="entry name" value="P-loop containing nucleoside triphosphate hydrolases"/>
    <property type="match status" value="1"/>
</dbReference>
<dbReference type="Pfam" id="PF17911">
    <property type="entry name" value="Ski2_N"/>
    <property type="match status" value="1"/>
</dbReference>
<evidence type="ECO:0000259" key="11">
    <source>
        <dbReference type="PROSITE" id="PS51192"/>
    </source>
</evidence>
<keyword evidence="2" id="KW-0963">Cytoplasm</keyword>
<dbReference type="EnsemblMetazoa" id="XM_038189912.1">
    <property type="protein sequence ID" value="XP_038045840.1"/>
    <property type="gene ID" value="LOC119720272"/>
</dbReference>
<feature type="region of interest" description="Disordered" evidence="10">
    <location>
        <begin position="253"/>
        <end position="283"/>
    </location>
</feature>
<organism evidence="13 14">
    <name type="scientific">Patiria miniata</name>
    <name type="common">Bat star</name>
    <name type="synonym">Asterina miniata</name>
    <dbReference type="NCBI Taxonomy" id="46514"/>
    <lineage>
        <taxon>Eukaryota</taxon>
        <taxon>Metazoa</taxon>
        <taxon>Echinodermata</taxon>
        <taxon>Eleutherozoa</taxon>
        <taxon>Asterozoa</taxon>
        <taxon>Asteroidea</taxon>
        <taxon>Valvatacea</taxon>
        <taxon>Valvatida</taxon>
        <taxon>Asterinidae</taxon>
        <taxon>Patiria</taxon>
    </lineage>
</organism>
<keyword evidence="6" id="KW-0067">ATP-binding</keyword>
<keyword evidence="5" id="KW-0347">Helicase</keyword>
<dbReference type="Pfam" id="PF00271">
    <property type="entry name" value="Helicase_C"/>
    <property type="match status" value="1"/>
</dbReference>
<feature type="coiled-coil region" evidence="9">
    <location>
        <begin position="807"/>
        <end position="834"/>
    </location>
</feature>
<dbReference type="GO" id="GO:0003724">
    <property type="term" value="F:RNA helicase activity"/>
    <property type="evidence" value="ECO:0007669"/>
    <property type="project" value="UniProtKB-EC"/>
</dbReference>
<proteinExistence type="predicted"/>
<dbReference type="OMA" id="DHVNIIM"/>
<feature type="compositionally biased region" description="Gly residues" evidence="10">
    <location>
        <begin position="918"/>
        <end position="932"/>
    </location>
</feature>
<feature type="region of interest" description="Disordered" evidence="10">
    <location>
        <begin position="133"/>
        <end position="162"/>
    </location>
</feature>
<keyword evidence="4" id="KW-0378">Hydrolase</keyword>
<dbReference type="Gene3D" id="3.40.50.300">
    <property type="entry name" value="P-loop containing nucleotide triphosphate hydrolases"/>
    <property type="match status" value="2"/>
</dbReference>
<dbReference type="SMART" id="SM00487">
    <property type="entry name" value="DEXDc"/>
    <property type="match status" value="1"/>
</dbReference>
<dbReference type="FunFam" id="3.40.50.300:FF:000354">
    <property type="entry name" value="ATP-dependent RNA helicase SKI2"/>
    <property type="match status" value="1"/>
</dbReference>
<dbReference type="Pfam" id="PF21408">
    <property type="entry name" value="MTR4-like_stalk"/>
    <property type="match status" value="1"/>
</dbReference>
<dbReference type="InterPro" id="IPR027417">
    <property type="entry name" value="P-loop_NTPase"/>
</dbReference>
<dbReference type="Gene3D" id="1.10.3380.30">
    <property type="match status" value="2"/>
</dbReference>
<dbReference type="InterPro" id="IPR048392">
    <property type="entry name" value="MTR4-like_stalk"/>
</dbReference>
<dbReference type="InterPro" id="IPR025696">
    <property type="entry name" value="Beta-barrel_MTR4"/>
</dbReference>
<dbReference type="CTD" id="421171"/>
<dbReference type="FunFam" id="3.40.50.300:FF:000447">
    <property type="entry name" value="helicase SKI2W isoform X2"/>
    <property type="match status" value="1"/>
</dbReference>
<sequence>MADDEWAELEKCRLDLTDKDSPDGLDFSLLELGSTGQVTAVPRSDPSTGPAPLSTLPNGLPPVLQDLKVKTLQFLDRPEKLPIHDVKAAQRFWPRKADPCSLYKVPSCPVQTTLQVERHPTTGELTGFREVQMEGTASTAKNSLSLRRQPGPPTQSVRGSSTNFPFWPGGIDEPSAETIHARGEDDEDIDFENDLLSMPPGLTNGMAFESKPTIVKTDTPDRSTPNETAPSKPASHILKLTDLMIIDDGDEYAFSDKEDDDSDEYDDGDASEVGGDSRKEADEVNKEAAESLDKMLPKEMMVTRQPKKEGAELTKEQWAVNVDISHPVSDFHRLVPAPAKEWPFQLDVFQKQAVIHLENHDCVFVAAHTSAGKTVVAEYAIALSLKHLTKTVYTSPIKALSNQKFRDFKETFGGDVGLLTGDVQIKTDSSCLIMTTEILRSMLYNGSDIIRDLEWVIFDEVHYINDSERGVVWEEVLIMLPAHVKIILLSATVPNTLEFADWVGRIKRKKIYVISTLKRPVPLEHFLYTGNSTKTNNELFLIVDSTKKFLTSGYHKAVDAKKERESKASSSHGAKGPRQWPHKGDKGVYLSIIEMLRKREQLPVVAFTFSKKRCDENATMLTTLDLTTTNEKSEIHVFMQKCVERLKGTDRMLPQVLHMRDLLKRGIAVHHSGILPILKEMIEMLFQRGLVKLLFATETFAMGVNMPARTVIFDSIRKFDGTGQRTLLAGEYVQMAGRAGRRGLDTTGMVIILCKGDVPESAELHKMMLGKPTQLESQFRLTYTMILNLLCVEELRVEDMMKRSFSESSTRKDAKEYEAKLRVIQEEMSNVQTLNCYLCHEDLDQYYQTCKQLQGLRLELRKMIASHPLGVKALSPGRVVIVSTKEHRNALGVVLSSSTASKERTFKTLVLTNHADPGGAGMQNGTADPGGGHRVHVQPLRKEPLFRPEGPCGHTVLDLVGQEIGTVTTVAIKIASDRIAEDFKKRQIPRFRDNPPSQSTSLATQELLRITEANPEGLTSLDPVKDLHLRELDQVEKFQERDTLESLLDQFGCLNCPNFLEHFGVMCHRMKLKEDFNHLRFLLSDQSLHLLPEYHQRIQVLRHLRHIDGANTIQLKGRVARVISNHELIITELVFQGLLTGLPPEEIAALLSCMVFQEKRCSEPELTPSLKEGVGKIKAEAKRLAEIQHECGINLSVQDYVEQFRFGLTQVVYEWARGMPFADITNLTDVSEGIIVRTIQRLDEVCRDVRSAARIVGDPSLFQKMDEASQLIKRDIVFAASLYTQ</sequence>
<dbReference type="Pfam" id="PF08148">
    <property type="entry name" value="DSHCT"/>
    <property type="match status" value="1"/>
</dbReference>
<evidence type="ECO:0000313" key="13">
    <source>
        <dbReference type="EnsemblMetazoa" id="XP_038045840.1"/>
    </source>
</evidence>
<reference evidence="13" key="1">
    <citation type="submission" date="2022-11" db="UniProtKB">
        <authorList>
            <consortium name="EnsemblMetazoa"/>
        </authorList>
    </citation>
    <scope>IDENTIFICATION</scope>
</reference>
<keyword evidence="3" id="KW-0547">Nucleotide-binding</keyword>
<evidence type="ECO:0000259" key="12">
    <source>
        <dbReference type="PROSITE" id="PS51194"/>
    </source>
</evidence>
<dbReference type="InterPro" id="IPR040801">
    <property type="entry name" value="Ski2_N"/>
</dbReference>
<evidence type="ECO:0000256" key="6">
    <source>
        <dbReference type="ARBA" id="ARBA00022840"/>
    </source>
</evidence>
<feature type="compositionally biased region" description="Acidic residues" evidence="10">
    <location>
        <begin position="253"/>
        <end position="270"/>
    </location>
</feature>
<keyword evidence="14" id="KW-1185">Reference proteome</keyword>
<dbReference type="SMART" id="SM01142">
    <property type="entry name" value="DSHCT"/>
    <property type="match status" value="1"/>
</dbReference>
<evidence type="ECO:0000313" key="14">
    <source>
        <dbReference type="Proteomes" id="UP000887568"/>
    </source>
</evidence>
<dbReference type="InterPro" id="IPR014001">
    <property type="entry name" value="Helicase_ATP-bd"/>
</dbReference>
<name>A0A913Z519_PATMI</name>
<protein>
    <recommendedName>
        <fullName evidence="15">Helicase SKI2W</fullName>
    </recommendedName>
</protein>
<dbReference type="GO" id="GO:0070478">
    <property type="term" value="P:nuclear-transcribed mRNA catabolic process, 3'-5' exonucleolytic nonsense-mediated decay"/>
    <property type="evidence" value="ECO:0007669"/>
    <property type="project" value="TreeGrafter"/>
</dbReference>
<evidence type="ECO:0008006" key="15">
    <source>
        <dbReference type="Google" id="ProtNLM"/>
    </source>
</evidence>
<dbReference type="GO" id="GO:0055087">
    <property type="term" value="C:Ski complex"/>
    <property type="evidence" value="ECO:0007669"/>
    <property type="project" value="TreeGrafter"/>
</dbReference>
<evidence type="ECO:0000256" key="2">
    <source>
        <dbReference type="ARBA" id="ARBA00022490"/>
    </source>
</evidence>
<dbReference type="Pfam" id="PF00270">
    <property type="entry name" value="DEAD"/>
    <property type="match status" value="1"/>
</dbReference>
<feature type="domain" description="Helicase C-terminal" evidence="12">
    <location>
        <begin position="620"/>
        <end position="790"/>
    </location>
</feature>
<dbReference type="GO" id="GO:0016787">
    <property type="term" value="F:hydrolase activity"/>
    <property type="evidence" value="ECO:0007669"/>
    <property type="project" value="UniProtKB-KW"/>
</dbReference>
<dbReference type="PROSITE" id="PS51194">
    <property type="entry name" value="HELICASE_CTER"/>
    <property type="match status" value="1"/>
</dbReference>
<keyword evidence="9" id="KW-0175">Coiled coil</keyword>
<dbReference type="InterPro" id="IPR011545">
    <property type="entry name" value="DEAD/DEAH_box_helicase_dom"/>
</dbReference>
<feature type="region of interest" description="Disordered" evidence="10">
    <location>
        <begin position="198"/>
        <end position="235"/>
    </location>
</feature>
<dbReference type="PROSITE" id="PS51192">
    <property type="entry name" value="HELICASE_ATP_BIND_1"/>
    <property type="match status" value="1"/>
</dbReference>